<dbReference type="SUPFAM" id="SSF56317">
    <property type="entry name" value="Carbon-nitrogen hydrolase"/>
    <property type="match status" value="1"/>
</dbReference>
<accession>A0A1H8DNP7</accession>
<evidence type="ECO:0000313" key="5">
    <source>
        <dbReference type="Proteomes" id="UP000199459"/>
    </source>
</evidence>
<protein>
    <submittedName>
        <fullName evidence="4">Nitrilase</fullName>
    </submittedName>
</protein>
<organism evidence="4 5">
    <name type="scientific">Nitrosomonas marina</name>
    <dbReference type="NCBI Taxonomy" id="917"/>
    <lineage>
        <taxon>Bacteria</taxon>
        <taxon>Pseudomonadati</taxon>
        <taxon>Pseudomonadota</taxon>
        <taxon>Betaproteobacteria</taxon>
        <taxon>Nitrosomonadales</taxon>
        <taxon>Nitrosomonadaceae</taxon>
        <taxon>Nitrosomonas</taxon>
    </lineage>
</organism>
<name>A0A1H8DNP7_9PROT</name>
<feature type="domain" description="CN hydrolase" evidence="3">
    <location>
        <begin position="63"/>
        <end position="308"/>
    </location>
</feature>
<dbReference type="Gene3D" id="3.60.110.10">
    <property type="entry name" value="Carbon-nitrogen hydrolase"/>
    <property type="match status" value="1"/>
</dbReference>
<dbReference type="InterPro" id="IPR003010">
    <property type="entry name" value="C-N_Hydrolase"/>
</dbReference>
<dbReference type="InterPro" id="IPR036526">
    <property type="entry name" value="C-N_Hydrolase_sf"/>
</dbReference>
<evidence type="ECO:0000256" key="2">
    <source>
        <dbReference type="ARBA" id="ARBA00022801"/>
    </source>
</evidence>
<sequence>MLESVFGFSAKHVVPIVLRINQFATKTPVFLYKNKIVENKNCLTMLNDPENYSHVASEVDKGFLVAAIQMASGPSVDANLEEAARHIEDAVSQQARLVVLPEYFCIMGMKDADKLLVMEQFGDGPIQNFLSETAKRFGIWLVGGSVPLVSPDPNKVYNSCLVYADDGNLAARYDKIHLFGLSMGQENYAEDKTIMAGDEIVTLDSPFGRIGLSICYDLRFPELYRKMGAVDIILAPAAFTAVTGKAHWEVLLRARAIENLAYVIAPAQGGYHVNGRETNGDSMIVDPWGGVIKRLPRGSGAVVAKLDPEYQARIRKSLPALKHRKLHCM</sequence>
<dbReference type="PROSITE" id="PS50263">
    <property type="entry name" value="CN_HYDROLASE"/>
    <property type="match status" value="1"/>
</dbReference>
<dbReference type="EMBL" id="FOCP01000007">
    <property type="protein sequence ID" value="SEN08833.1"/>
    <property type="molecule type" value="Genomic_DNA"/>
</dbReference>
<evidence type="ECO:0000313" key="4">
    <source>
        <dbReference type="EMBL" id="SEN08833.1"/>
    </source>
</evidence>
<keyword evidence="2" id="KW-0378">Hydrolase</keyword>
<comment type="similarity">
    <text evidence="1">Belongs to the carbon-nitrogen hydrolase superfamily. NIT1/NIT2 family.</text>
</comment>
<gene>
    <name evidence="4" type="ORF">SAMN05216325_107112</name>
</gene>
<dbReference type="GO" id="GO:0016811">
    <property type="term" value="F:hydrolase activity, acting on carbon-nitrogen (but not peptide) bonds, in linear amides"/>
    <property type="evidence" value="ECO:0007669"/>
    <property type="project" value="InterPro"/>
</dbReference>
<dbReference type="InterPro" id="IPR045254">
    <property type="entry name" value="Nit1/2_C-N_Hydrolase"/>
</dbReference>
<reference evidence="4 5" key="1">
    <citation type="submission" date="2016-10" db="EMBL/GenBank/DDBJ databases">
        <authorList>
            <person name="de Groot N.N."/>
        </authorList>
    </citation>
    <scope>NUCLEOTIDE SEQUENCE [LARGE SCALE GENOMIC DNA]</scope>
    <source>
        <strain evidence="4 5">Nm22</strain>
    </source>
</reference>
<dbReference type="PANTHER" id="PTHR23088:SF27">
    <property type="entry name" value="DEAMINATED GLUTATHIONE AMIDASE"/>
    <property type="match status" value="1"/>
</dbReference>
<dbReference type="PANTHER" id="PTHR23088">
    <property type="entry name" value="NITRILASE-RELATED"/>
    <property type="match status" value="1"/>
</dbReference>
<evidence type="ECO:0000259" key="3">
    <source>
        <dbReference type="PROSITE" id="PS50263"/>
    </source>
</evidence>
<dbReference type="Pfam" id="PF00795">
    <property type="entry name" value="CN_hydrolase"/>
    <property type="match status" value="1"/>
</dbReference>
<dbReference type="InterPro" id="IPR001110">
    <property type="entry name" value="UPF0012_CS"/>
</dbReference>
<dbReference type="Proteomes" id="UP000199459">
    <property type="component" value="Unassembled WGS sequence"/>
</dbReference>
<dbReference type="PROSITE" id="PS01227">
    <property type="entry name" value="UPF0012"/>
    <property type="match status" value="1"/>
</dbReference>
<dbReference type="AlphaFoldDB" id="A0A1H8DNP7"/>
<evidence type="ECO:0000256" key="1">
    <source>
        <dbReference type="ARBA" id="ARBA00010613"/>
    </source>
</evidence>
<dbReference type="STRING" id="917.SAMN05216326_10568"/>
<dbReference type="CDD" id="cd07572">
    <property type="entry name" value="nit"/>
    <property type="match status" value="1"/>
</dbReference>
<proteinExistence type="inferred from homology"/>